<reference evidence="8" key="3">
    <citation type="submission" date="2025-09" db="UniProtKB">
        <authorList>
            <consortium name="Ensembl"/>
        </authorList>
    </citation>
    <scope>IDENTIFICATION</scope>
</reference>
<evidence type="ECO:0000259" key="6">
    <source>
        <dbReference type="Pfam" id="PF03178"/>
    </source>
</evidence>
<evidence type="ECO:0000259" key="7">
    <source>
        <dbReference type="Pfam" id="PF10433"/>
    </source>
</evidence>
<dbReference type="FunFam" id="2.130.10.10:FF:002249">
    <property type="entry name" value="Cleavage and polyadenylation specificity factor subunit 1"/>
    <property type="match status" value="1"/>
</dbReference>
<dbReference type="InterPro" id="IPR018846">
    <property type="entry name" value="Beta-prop_RSE1/DDB1/CPSF1_1st"/>
</dbReference>
<gene>
    <name evidence="8" type="primary">cpsf1</name>
</gene>
<keyword evidence="2" id="KW-0539">Nucleus</keyword>
<accession>A0A665V448</accession>
<dbReference type="FunFam" id="1.10.150.910:FF:000005">
    <property type="entry name" value="Cleavage and polyadenylation specific factor 1"/>
    <property type="match status" value="1"/>
</dbReference>
<dbReference type="GO" id="GO:0031123">
    <property type="term" value="P:RNA 3'-end processing"/>
    <property type="evidence" value="ECO:0007669"/>
    <property type="project" value="UniProtKB-ARBA"/>
</dbReference>
<dbReference type="Pfam" id="PF10433">
    <property type="entry name" value="Beta-prop_RSE1_1st"/>
    <property type="match status" value="1"/>
</dbReference>
<feature type="compositionally biased region" description="Basic and acidic residues" evidence="5">
    <location>
        <begin position="407"/>
        <end position="433"/>
    </location>
</feature>
<comment type="subcellular location">
    <subcellularLocation>
        <location evidence="1">Nucleus</location>
        <location evidence="1">Nucleoplasm</location>
    </subcellularLocation>
</comment>
<dbReference type="GO" id="GO:0005654">
    <property type="term" value="C:nucleoplasm"/>
    <property type="evidence" value="ECO:0007669"/>
    <property type="project" value="UniProtKB-SubCell"/>
</dbReference>
<proteinExistence type="inferred from homology"/>
<dbReference type="InterPro" id="IPR050358">
    <property type="entry name" value="RSE1/DDB1/CFT1"/>
</dbReference>
<dbReference type="AlphaFoldDB" id="A0A665V448"/>
<dbReference type="FunFam" id="2.130.10.10:FF:000118">
    <property type="entry name" value="Cleavage and polyadenylation specificity factor subunit 1"/>
    <property type="match status" value="1"/>
</dbReference>
<dbReference type="Gene3D" id="2.130.10.10">
    <property type="entry name" value="YVTN repeat-like/Quinoprotein amine dehydrogenase"/>
    <property type="match status" value="2"/>
</dbReference>
<dbReference type="Proteomes" id="UP000472264">
    <property type="component" value="Chromosome 11"/>
</dbReference>
<feature type="domain" description="RSE1/DDB1/CPSF1 first beta-propeller" evidence="7">
    <location>
        <begin position="14"/>
        <end position="407"/>
    </location>
</feature>
<reference evidence="8" key="1">
    <citation type="submission" date="2021-04" db="EMBL/GenBank/DDBJ databases">
        <authorList>
            <consortium name="Wellcome Sanger Institute Data Sharing"/>
        </authorList>
    </citation>
    <scope>NUCLEOTIDE SEQUENCE [LARGE SCALE GENOMIC DNA]</scope>
</reference>
<keyword evidence="9" id="KW-1185">Reference proteome</keyword>
<evidence type="ECO:0000256" key="4">
    <source>
        <dbReference type="ARBA" id="ARBA00068483"/>
    </source>
</evidence>
<evidence type="ECO:0000256" key="2">
    <source>
        <dbReference type="ARBA" id="ARBA00023242"/>
    </source>
</evidence>
<comment type="similarity">
    <text evidence="3">Belongs to the CPSF1 family.</text>
</comment>
<name>A0A665V448_ECHNA</name>
<organism evidence="8 9">
    <name type="scientific">Echeneis naucrates</name>
    <name type="common">Live sharksucker</name>
    <dbReference type="NCBI Taxonomy" id="173247"/>
    <lineage>
        <taxon>Eukaryota</taxon>
        <taxon>Metazoa</taxon>
        <taxon>Chordata</taxon>
        <taxon>Craniata</taxon>
        <taxon>Vertebrata</taxon>
        <taxon>Euteleostomi</taxon>
        <taxon>Actinopterygii</taxon>
        <taxon>Neopterygii</taxon>
        <taxon>Teleostei</taxon>
        <taxon>Neoteleostei</taxon>
        <taxon>Acanthomorphata</taxon>
        <taxon>Carangaria</taxon>
        <taxon>Carangiformes</taxon>
        <taxon>Echeneidae</taxon>
        <taxon>Echeneis</taxon>
    </lineage>
</organism>
<dbReference type="GO" id="GO:0003676">
    <property type="term" value="F:nucleic acid binding"/>
    <property type="evidence" value="ECO:0007669"/>
    <property type="project" value="InterPro"/>
</dbReference>
<evidence type="ECO:0000313" key="8">
    <source>
        <dbReference type="Ensembl" id="ENSENLP00000026395.1"/>
    </source>
</evidence>
<dbReference type="PANTHER" id="PTHR10644">
    <property type="entry name" value="DNA REPAIR/RNA PROCESSING CPSF FAMILY"/>
    <property type="match status" value="1"/>
</dbReference>
<dbReference type="InterPro" id="IPR004871">
    <property type="entry name" value="RSE1/DDB1/CPSF1_C"/>
</dbReference>
<dbReference type="Gene3D" id="1.10.150.910">
    <property type="match status" value="1"/>
</dbReference>
<dbReference type="Pfam" id="PF03178">
    <property type="entry name" value="CPSF_A"/>
    <property type="match status" value="1"/>
</dbReference>
<sequence>MYAVYRQAHTPTAVEFSVYCNFISSKERNLVVAGTSQLFVYRIIHDVESTSKTDKSSESKSRKEKLEQVASFSLFGNVMSMASVQLVGGSRDALLLSFKDAKLSVVEYDPGTHDLKTLSLHYFEEPELRDGFVQNVHIPIVRVDPENRCAVMLVYGTKLVVLPFRKDTLTDEQEGGVGEGPKSSFLPSYIIDVRELDEKLLNIIDMKFLHGYYEPTLLILFEPNQTWPGRVAVRQDTCSIVAISLNIMQKVHPVIWSLSNLPFDCTQVMAVPKPIGGVVVFAVNSLLYLNQSVPPYGVSLNSQTTGTTSSRSLTTFPLNGVQDEVKITLDCSQSDFIAYDKMVISLKGGEIYVLTLITDGMRSVRAFHFDKAAASVLTTCMVTMEPGYLFLGSRLGNSLLLKYTEKLQETPPEEGKEKLEKEKDKDKQEEPPSKKKRIESSTNWTDEVDEIEVYGSEAQSGTQLATYSFEVCDSILNIGPCANASMGEPAFLSEEFQSNPEPDLEVVVCSGYGKNGALSVLQRSIRPQVVTTFELPGCHDMWTVISSEVKEDKKEDKTEPHLEDDTKKHGFLILSREDATMLHFIPVDLGSPIVHCSVADPYVVIMTAEGVVTMFVLKIDSYMGKTHRLALQKPQIPTQSRVITLCAYRDISGMFTTENKVCCSIKEDTIARSQSETETIIQDLSNTVDDEEEMLYGDSNASAAPAKEEIGRSFLASAPAGSEWSVSKAEPSHWCMIIRDNGVMERVLVDSSSGQSATQGEGKKEEVTRQGEIPLVKEVALVSLGNNHSRPYLLVHVEQELLIYEAFPYDQQQPQNNLKVRFKKVPHNINFREKKAKLKKDKKAESGATDETSVAKSRIARFRYFEDISGYSGVFICGPSPHWMLVTSRGAMRLHPMTIDGSIESFSPFHNINCPKGFLYFNKQFDSSVQILILDVIEVVPEPGQPLTKNKFKVLYEKEQKGPVTALCHCNGYLVSAIGQKIFLWVLKDNDLTGMAFIDTQLYIHQMFSIKNFILAADLMKSISLLRYQEESKTLSLVSRDAKPLEVYSIEFMVDNNQLGFLVSDRDKNLYVYMYLPEAKESFGGMRLLRRADFNAGANINTFWRMPCRGALDAGSKKSLTWDNKHITWFATLDGGVGLLLPMQEKTYRRLLMLQNALTTMLPHHAGLNPKAFRMLHSDRRSLQNAVRNILDGELLNKYLYLSTMERSELAKKIGTTQDIILDDLLEIDRVTAHF</sequence>
<evidence type="ECO:0000313" key="9">
    <source>
        <dbReference type="Proteomes" id="UP000472264"/>
    </source>
</evidence>
<evidence type="ECO:0000256" key="3">
    <source>
        <dbReference type="ARBA" id="ARBA00038446"/>
    </source>
</evidence>
<dbReference type="FunFam" id="2.130.10.10:FF:002223">
    <property type="entry name" value="Cleavage and polyadenylation specific factor 1"/>
    <property type="match status" value="1"/>
</dbReference>
<dbReference type="Ensembl" id="ENSENLT00000027216.1">
    <property type="protein sequence ID" value="ENSENLP00000026395.1"/>
    <property type="gene ID" value="ENSENLG00000010528.1"/>
</dbReference>
<dbReference type="InterPro" id="IPR015943">
    <property type="entry name" value="WD40/YVTN_repeat-like_dom_sf"/>
</dbReference>
<feature type="region of interest" description="Disordered" evidence="5">
    <location>
        <begin position="407"/>
        <end position="442"/>
    </location>
</feature>
<protein>
    <recommendedName>
        <fullName evidence="4">Cleavage and polyadenylation specificity factor subunit 1</fullName>
    </recommendedName>
</protein>
<reference evidence="8" key="2">
    <citation type="submission" date="2025-08" db="UniProtKB">
        <authorList>
            <consortium name="Ensembl"/>
        </authorList>
    </citation>
    <scope>IDENTIFICATION</scope>
</reference>
<feature type="domain" description="RSE1/DDB1/CPSF1 C-terminal" evidence="6">
    <location>
        <begin position="923"/>
        <end position="1200"/>
    </location>
</feature>
<evidence type="ECO:0000256" key="1">
    <source>
        <dbReference type="ARBA" id="ARBA00004642"/>
    </source>
</evidence>
<evidence type="ECO:0000256" key="5">
    <source>
        <dbReference type="SAM" id="MobiDB-lite"/>
    </source>
</evidence>